<dbReference type="Gene3D" id="1.10.3190.10">
    <property type="entry name" value="yfbu gene product, domain 2"/>
    <property type="match status" value="1"/>
</dbReference>
<reference evidence="1" key="1">
    <citation type="submission" date="2021-03" db="EMBL/GenBank/DDBJ databases">
        <title>Complete Genome of Pseudoalteromonas xiamenensis STKMTI.2, a new potential marine bacterium producing anti-Vibrio compounds.</title>
        <authorList>
            <person name="Handayani D.P."/>
            <person name="Isnansetyo A."/>
            <person name="Istiqomah I."/>
            <person name="Jumina J."/>
        </authorList>
    </citation>
    <scope>NUCLEOTIDE SEQUENCE</scope>
    <source>
        <strain evidence="1">STKMTI.2</strain>
    </source>
</reference>
<dbReference type="EMBL" id="CP072133">
    <property type="protein sequence ID" value="QTH71664.1"/>
    <property type="molecule type" value="Genomic_DNA"/>
</dbReference>
<name>A0A975HL49_9GAMM</name>
<dbReference type="Gene3D" id="1.10.287.680">
    <property type="entry name" value="Helix hairpin bin"/>
    <property type="match status" value="1"/>
</dbReference>
<dbReference type="InterPro" id="IPR023146">
    <property type="entry name" value="YfbU_alpha-helical_sf"/>
</dbReference>
<dbReference type="KEGG" id="pxi:J5O05_01435"/>
<gene>
    <name evidence="1" type="ORF">J5O05_01435</name>
</gene>
<dbReference type="SUPFAM" id="SSF116960">
    <property type="entry name" value="YfbU-like"/>
    <property type="match status" value="1"/>
</dbReference>
<dbReference type="RefSeq" id="WP_208843290.1">
    <property type="nucleotide sequence ID" value="NZ_CP072133.1"/>
</dbReference>
<dbReference type="Proteomes" id="UP000664904">
    <property type="component" value="Chromosome"/>
</dbReference>
<dbReference type="NCBIfam" id="NF003936">
    <property type="entry name" value="PRK05445.1"/>
    <property type="match status" value="1"/>
</dbReference>
<dbReference type="InterPro" id="IPR023145">
    <property type="entry name" value="YfbU_helix-hairpin_sf"/>
</dbReference>
<protein>
    <submittedName>
        <fullName evidence="1">YfbU family protein</fullName>
    </submittedName>
</protein>
<keyword evidence="2" id="KW-1185">Reference proteome</keyword>
<evidence type="ECO:0000313" key="2">
    <source>
        <dbReference type="Proteomes" id="UP000664904"/>
    </source>
</evidence>
<proteinExistence type="predicted"/>
<dbReference type="InterPro" id="IPR005587">
    <property type="entry name" value="UPF0304_YfbU"/>
</dbReference>
<evidence type="ECO:0000313" key="1">
    <source>
        <dbReference type="EMBL" id="QTH71664.1"/>
    </source>
</evidence>
<organism evidence="1 2">
    <name type="scientific">Pseudoalteromonas xiamenensis</name>
    <dbReference type="NCBI Taxonomy" id="882626"/>
    <lineage>
        <taxon>Bacteria</taxon>
        <taxon>Pseudomonadati</taxon>
        <taxon>Pseudomonadota</taxon>
        <taxon>Gammaproteobacteria</taxon>
        <taxon>Alteromonadales</taxon>
        <taxon>Pseudoalteromonadaceae</taxon>
        <taxon>Pseudoalteromonas</taxon>
    </lineage>
</organism>
<sequence>MPNSNIKITDIERLNLINQFLILEKLYPEEADYYEKNRIALEQGYKAHYRTIFEHLWEEMPEEKTREVLDILEMHRAITWSLTDLSKDNKKKSNYVFRGFDGNEESEQLSYCHYFIVNLERYQELVENKEYPDFNSHCEMLPKYRRMLKVWKELKEEYDFRLTVDQIDRIWSA</sequence>
<accession>A0A975HL49</accession>
<dbReference type="Pfam" id="PF03887">
    <property type="entry name" value="YfbU"/>
    <property type="match status" value="1"/>
</dbReference>
<dbReference type="AlphaFoldDB" id="A0A975HL49"/>